<dbReference type="OMA" id="LARCPYN"/>
<keyword evidence="2" id="KW-0863">Zinc-finger</keyword>
<dbReference type="PANTHER" id="PTHR21402:SF5">
    <property type="entry name" value="GAMETOCYTE SPECIFIC FACTOR 1"/>
    <property type="match status" value="1"/>
</dbReference>
<dbReference type="InterPro" id="IPR051591">
    <property type="entry name" value="UPF0224_FAM112_RNA_Proc"/>
</dbReference>
<evidence type="ECO:0000259" key="4">
    <source>
        <dbReference type="PROSITE" id="PS51800"/>
    </source>
</evidence>
<keyword evidence="5" id="KW-1185">Reference proteome</keyword>
<gene>
    <name evidence="6" type="primary">LOC111592288</name>
</gene>
<accession>A0A6J1LAD9</accession>
<dbReference type="GeneID" id="111592288"/>
<name>A0A6J1LAD9_DROHY</name>
<dbReference type="RefSeq" id="XP_023160158.1">
    <property type="nucleotide sequence ID" value="XM_023304390.2"/>
</dbReference>
<evidence type="ECO:0000256" key="2">
    <source>
        <dbReference type="ARBA" id="ARBA00022771"/>
    </source>
</evidence>
<dbReference type="InterPro" id="IPR022776">
    <property type="entry name" value="TRM13/UPF0224_CHHC_Znf_dom"/>
</dbReference>
<dbReference type="AlphaFoldDB" id="A0A6J1LAD9"/>
<proteinExistence type="predicted"/>
<organism evidence="5 6">
    <name type="scientific">Drosophila hydei</name>
    <name type="common">Fruit fly</name>
    <dbReference type="NCBI Taxonomy" id="7224"/>
    <lineage>
        <taxon>Eukaryota</taxon>
        <taxon>Metazoa</taxon>
        <taxon>Ecdysozoa</taxon>
        <taxon>Arthropoda</taxon>
        <taxon>Hexapoda</taxon>
        <taxon>Insecta</taxon>
        <taxon>Pterygota</taxon>
        <taxon>Neoptera</taxon>
        <taxon>Endopterygota</taxon>
        <taxon>Diptera</taxon>
        <taxon>Brachycera</taxon>
        <taxon>Muscomorpha</taxon>
        <taxon>Ephydroidea</taxon>
        <taxon>Drosophilidae</taxon>
        <taxon>Drosophila</taxon>
    </lineage>
</organism>
<dbReference type="SUPFAM" id="SSF57667">
    <property type="entry name" value="beta-beta-alpha zinc fingers"/>
    <property type="match status" value="1"/>
</dbReference>
<evidence type="ECO:0000313" key="5">
    <source>
        <dbReference type="Proteomes" id="UP000504633"/>
    </source>
</evidence>
<reference evidence="6" key="1">
    <citation type="submission" date="2025-08" db="UniProtKB">
        <authorList>
            <consortium name="RefSeq"/>
        </authorList>
    </citation>
    <scope>IDENTIFICATION</scope>
    <source>
        <strain evidence="6">15085-1641.00</strain>
        <tissue evidence="6">Whole body</tissue>
    </source>
</reference>
<keyword evidence="1" id="KW-0479">Metal-binding</keyword>
<dbReference type="KEGG" id="dhe:111592288"/>
<sequence length="148" mass="16925">MASSSSFNDFVTCPYNKGHVVLRGRLTKHLVRCSRNSDTTNKLLLCPFNANHRFNAEQLKAHIKVCPERASLERYADKEQLPSVGESASIDLVECEEDWDKEPDAPTYNPSVYCEENLVIRSSCLNGQSKAARRDFRASERRRFAEKR</sequence>
<keyword evidence="3" id="KW-0862">Zinc</keyword>
<dbReference type="PROSITE" id="PS51800">
    <property type="entry name" value="ZF_CHHC_U11_48K"/>
    <property type="match status" value="2"/>
</dbReference>
<evidence type="ECO:0000313" key="6">
    <source>
        <dbReference type="RefSeq" id="XP_023160158.1"/>
    </source>
</evidence>
<feature type="domain" description="CHHC U11-48K-type" evidence="4">
    <location>
        <begin position="43"/>
        <end position="70"/>
    </location>
</feature>
<feature type="domain" description="CHHC U11-48K-type" evidence="4">
    <location>
        <begin position="10"/>
        <end position="37"/>
    </location>
</feature>
<dbReference type="PANTHER" id="PTHR21402">
    <property type="entry name" value="GAMETOCYTE SPECIFIC FACTOR 1-RELATED"/>
    <property type="match status" value="1"/>
</dbReference>
<protein>
    <submittedName>
        <fullName evidence="6">Gametocyte-specific factor 1 homolog</fullName>
    </submittedName>
</protein>
<dbReference type="InterPro" id="IPR036236">
    <property type="entry name" value="Znf_C2H2_sf"/>
</dbReference>
<dbReference type="OrthoDB" id="5839404at2759"/>
<dbReference type="Proteomes" id="UP000504633">
    <property type="component" value="Unplaced"/>
</dbReference>
<evidence type="ECO:0000256" key="1">
    <source>
        <dbReference type="ARBA" id="ARBA00022723"/>
    </source>
</evidence>
<evidence type="ECO:0000256" key="3">
    <source>
        <dbReference type="ARBA" id="ARBA00022833"/>
    </source>
</evidence>
<dbReference type="GO" id="GO:0008270">
    <property type="term" value="F:zinc ion binding"/>
    <property type="evidence" value="ECO:0007669"/>
    <property type="project" value="UniProtKB-KW"/>
</dbReference>
<dbReference type="Pfam" id="PF05253">
    <property type="entry name" value="zf-U11-48K"/>
    <property type="match status" value="2"/>
</dbReference>